<evidence type="ECO:0000256" key="1">
    <source>
        <dbReference type="SAM" id="Phobius"/>
    </source>
</evidence>
<protein>
    <submittedName>
        <fullName evidence="2">Uncharacterized protein</fullName>
    </submittedName>
</protein>
<feature type="transmembrane region" description="Helical" evidence="1">
    <location>
        <begin position="114"/>
        <end position="133"/>
    </location>
</feature>
<feature type="transmembrane region" description="Helical" evidence="1">
    <location>
        <begin position="6"/>
        <end position="28"/>
    </location>
</feature>
<name>A0A938BRI0_UNCW3</name>
<proteinExistence type="predicted"/>
<sequence>MSLTVRRFLFTIGYVAVALIAVAAVGFLRHQGQFFQLPETMLEYALFGFMGALIYASVQLQGPAHAVAVIVFWMLFRTALKGDLLAFAGPATYALPVGFSLMAAAYVQKSLTRFKFGRFVIMGAIVGVGYGLYRL</sequence>
<keyword evidence="1" id="KW-0812">Transmembrane</keyword>
<feature type="transmembrane region" description="Helical" evidence="1">
    <location>
        <begin position="87"/>
        <end position="108"/>
    </location>
</feature>
<gene>
    <name evidence="2" type="ORF">FJY68_07350</name>
</gene>
<accession>A0A938BRI0</accession>
<keyword evidence="1" id="KW-1133">Transmembrane helix</keyword>
<reference evidence="2" key="1">
    <citation type="submission" date="2019-03" db="EMBL/GenBank/DDBJ databases">
        <title>Lake Tanganyika Metagenome-Assembled Genomes (MAGs).</title>
        <authorList>
            <person name="Tran P."/>
        </authorList>
    </citation>
    <scope>NUCLEOTIDE SEQUENCE</scope>
    <source>
        <strain evidence="2">K_DeepCast_150m_m2_040</strain>
    </source>
</reference>
<comment type="caution">
    <text evidence="2">The sequence shown here is derived from an EMBL/GenBank/DDBJ whole genome shotgun (WGS) entry which is preliminary data.</text>
</comment>
<evidence type="ECO:0000313" key="3">
    <source>
        <dbReference type="Proteomes" id="UP000779900"/>
    </source>
</evidence>
<dbReference type="AlphaFoldDB" id="A0A938BRI0"/>
<dbReference type="Proteomes" id="UP000779900">
    <property type="component" value="Unassembled WGS sequence"/>
</dbReference>
<organism evidence="2 3">
    <name type="scientific">candidate division WOR-3 bacterium</name>
    <dbReference type="NCBI Taxonomy" id="2052148"/>
    <lineage>
        <taxon>Bacteria</taxon>
        <taxon>Bacteria division WOR-3</taxon>
    </lineage>
</organism>
<evidence type="ECO:0000313" key="2">
    <source>
        <dbReference type="EMBL" id="MBM3331650.1"/>
    </source>
</evidence>
<dbReference type="EMBL" id="VGIR01000039">
    <property type="protein sequence ID" value="MBM3331650.1"/>
    <property type="molecule type" value="Genomic_DNA"/>
</dbReference>
<keyword evidence="1" id="KW-0472">Membrane</keyword>